<evidence type="ECO:0000313" key="3">
    <source>
        <dbReference type="Proteomes" id="UP000019150"/>
    </source>
</evidence>
<keyword evidence="3" id="KW-1185">Reference proteome</keyword>
<dbReference type="EMBL" id="CP006850">
    <property type="protein sequence ID" value="AHH21896.1"/>
    <property type="molecule type" value="Genomic_DNA"/>
</dbReference>
<name>W5TXG4_9NOCA</name>
<protein>
    <submittedName>
        <fullName evidence="2">Uncharacterized protein</fullName>
    </submittedName>
</protein>
<gene>
    <name evidence="2" type="ORF">NONO_c71380</name>
</gene>
<evidence type="ECO:0000256" key="1">
    <source>
        <dbReference type="SAM" id="MobiDB-lite"/>
    </source>
</evidence>
<dbReference type="Proteomes" id="UP000019150">
    <property type="component" value="Chromosome"/>
</dbReference>
<feature type="region of interest" description="Disordered" evidence="1">
    <location>
        <begin position="28"/>
        <end position="59"/>
    </location>
</feature>
<dbReference type="KEGG" id="nno:NONO_c71380"/>
<feature type="region of interest" description="Disordered" evidence="1">
    <location>
        <begin position="261"/>
        <end position="286"/>
    </location>
</feature>
<dbReference type="STRING" id="1415166.NONO_c71380"/>
<dbReference type="HOGENOM" id="CLU_972649_0_0_11"/>
<evidence type="ECO:0000313" key="2">
    <source>
        <dbReference type="EMBL" id="AHH21896.1"/>
    </source>
</evidence>
<proteinExistence type="predicted"/>
<feature type="compositionally biased region" description="Basic and acidic residues" evidence="1">
    <location>
        <begin position="143"/>
        <end position="156"/>
    </location>
</feature>
<feature type="region of interest" description="Disordered" evidence="1">
    <location>
        <begin position="108"/>
        <end position="247"/>
    </location>
</feature>
<sequence length="286" mass="30466">MITVGKVLAVFLASASLRRVSRPLSLADRHPSLAPSSPTRRAPIGETAAKPPSESTSETLSACRGALGGQGHCWGELTRRGVAARPPVHHLGTLTARAHAGGWSLGRAHPATARAQGSRKTRIGGTKSTPGKLKPQTVTAHAPGERHTKSTPDNHKPPKATSHAPGERARQSTPDNHKPRKVTLRARAGTARQKRLRGRPTGWVGGRLAVGVPLRRRRRSKQRYPNGETQGPPTPPERSGGQKYSQYLLGSAPQAVCSQRSQYLSGQCSPGRRSPGRLQPALPITS</sequence>
<accession>W5TXG4</accession>
<reference evidence="2 3" key="1">
    <citation type="journal article" date="2014" name="Appl. Environ. Microbiol.">
        <title>Insights into the Microbial Degradation of Rubber and Gutta-Percha by Analysis of the Complete Genome of Nocardia nova SH22a.</title>
        <authorList>
            <person name="Luo Q."/>
            <person name="Hiessl S."/>
            <person name="Poehlein A."/>
            <person name="Daniel R."/>
            <person name="Steinbuchel A."/>
        </authorList>
    </citation>
    <scope>NUCLEOTIDE SEQUENCE [LARGE SCALE GENOMIC DNA]</scope>
    <source>
        <strain evidence="2">SH22a</strain>
    </source>
</reference>
<dbReference type="AlphaFoldDB" id="W5TXG4"/>
<organism evidence="2 3">
    <name type="scientific">Nocardia nova SH22a</name>
    <dbReference type="NCBI Taxonomy" id="1415166"/>
    <lineage>
        <taxon>Bacteria</taxon>
        <taxon>Bacillati</taxon>
        <taxon>Actinomycetota</taxon>
        <taxon>Actinomycetes</taxon>
        <taxon>Mycobacteriales</taxon>
        <taxon>Nocardiaceae</taxon>
        <taxon>Nocardia</taxon>
    </lineage>
</organism>